<dbReference type="Gene3D" id="4.10.240.10">
    <property type="entry name" value="Zn(2)-C6 fungal-type DNA-binding domain"/>
    <property type="match status" value="1"/>
</dbReference>
<sequence>MSLPPSRVITRNRERLACKECRRRKLKCDRSSPCGSCVRRGDEASCTYQRVTQAAEERLGPRVETQARLEHLEQLVQQLASQPTGPTASTNSVTTLTPPLEAGGESLGSASHNGNSGADNGLSYNGATHWSAMLADIQELRLAMPVGDTFVSDSYADDQGESKGVEILFGGTPPLPLNIILATYLPPRQEVDRMISAYFRAEAVAAPFIHASQFRRLYREFWENQTLASPLWISILFSICHISANALRRRDDGPHPGNQFSVAAAQCLAIGEYFRPKRFSVEALTLFTQAQCLTSTELPADIGALSGLITRLATRMGYHRDPDRFKLSPFDKEMRRRTWSFCMQLDVIISFHLGLPTGVQYPTWDTKIPSALADSEFDEDSLELPPVQANNDINHLPLYLAKHKFLAVLEKILRHTLSTSPDASDVEKLDAEVRAIYDPLPEPLKPQSMADSVVDSANLIVTRLCVSFVYYKCLCVLHRPYVTQGRLESIAICYEAATHLTGDFVDAYYEFTPGGQAETESWFLSAISWHDFLFGTMALCLVLCTASRGLGHPIIDRTASLRLLDKARKLCIDQEARRHKDTRRVLTLVDTVIAKLGLEDDSSPNYMLEGSDSLIGIPMAKLQDFQIMNWDPTWDTGETMTGLAQDSSWDYFEQFLNVNIVPQD</sequence>
<dbReference type="PANTHER" id="PTHR31001">
    <property type="entry name" value="UNCHARACTERIZED TRANSCRIPTIONAL REGULATORY PROTEIN"/>
    <property type="match status" value="1"/>
</dbReference>
<dbReference type="InterPro" id="IPR050613">
    <property type="entry name" value="Sec_Metabolite_Reg"/>
</dbReference>
<dbReference type="SUPFAM" id="SSF57701">
    <property type="entry name" value="Zn2/Cys6 DNA-binding domain"/>
    <property type="match status" value="1"/>
</dbReference>
<gene>
    <name evidence="6" type="ORF">SCAR479_11244</name>
</gene>
<dbReference type="Proteomes" id="UP001465668">
    <property type="component" value="Unassembled WGS sequence"/>
</dbReference>
<name>A0ABR2XE50_9PEZI</name>
<dbReference type="PROSITE" id="PS50048">
    <property type="entry name" value="ZN2_CY6_FUNGAL_2"/>
    <property type="match status" value="1"/>
</dbReference>
<evidence type="ECO:0000313" key="7">
    <source>
        <dbReference type="Proteomes" id="UP001465668"/>
    </source>
</evidence>
<accession>A0ABR2XE50</accession>
<evidence type="ECO:0000256" key="4">
    <source>
        <dbReference type="SAM" id="MobiDB-lite"/>
    </source>
</evidence>
<proteinExistence type="predicted"/>
<feature type="compositionally biased region" description="Polar residues" evidence="4">
    <location>
        <begin position="78"/>
        <end position="97"/>
    </location>
</feature>
<dbReference type="CDD" id="cd12148">
    <property type="entry name" value="fungal_TF_MHR"/>
    <property type="match status" value="1"/>
</dbReference>
<evidence type="ECO:0000259" key="5">
    <source>
        <dbReference type="PROSITE" id="PS50048"/>
    </source>
</evidence>
<comment type="subcellular location">
    <subcellularLocation>
        <location evidence="1">Nucleus</location>
    </subcellularLocation>
</comment>
<dbReference type="SMART" id="SM00066">
    <property type="entry name" value="GAL4"/>
    <property type="match status" value="1"/>
</dbReference>
<reference evidence="6 7" key="1">
    <citation type="submission" date="2024-02" db="EMBL/GenBank/DDBJ databases">
        <title>First draft genome assembly of two strains of Seiridium cardinale.</title>
        <authorList>
            <person name="Emiliani G."/>
            <person name="Scali E."/>
        </authorList>
    </citation>
    <scope>NUCLEOTIDE SEQUENCE [LARGE SCALE GENOMIC DNA]</scope>
    <source>
        <strain evidence="6 7">BM-138-000479</strain>
    </source>
</reference>
<dbReference type="PROSITE" id="PS00463">
    <property type="entry name" value="ZN2_CY6_FUNGAL_1"/>
    <property type="match status" value="1"/>
</dbReference>
<dbReference type="InterPro" id="IPR036864">
    <property type="entry name" value="Zn2-C6_fun-type_DNA-bd_sf"/>
</dbReference>
<dbReference type="Pfam" id="PF00172">
    <property type="entry name" value="Zn_clus"/>
    <property type="match status" value="1"/>
</dbReference>
<dbReference type="InterPro" id="IPR007219">
    <property type="entry name" value="XnlR_reg_dom"/>
</dbReference>
<keyword evidence="3" id="KW-0539">Nucleus</keyword>
<evidence type="ECO:0000256" key="3">
    <source>
        <dbReference type="ARBA" id="ARBA00023242"/>
    </source>
</evidence>
<keyword evidence="7" id="KW-1185">Reference proteome</keyword>
<evidence type="ECO:0000256" key="2">
    <source>
        <dbReference type="ARBA" id="ARBA00022723"/>
    </source>
</evidence>
<dbReference type="Pfam" id="PF04082">
    <property type="entry name" value="Fungal_trans"/>
    <property type="match status" value="1"/>
</dbReference>
<evidence type="ECO:0000256" key="1">
    <source>
        <dbReference type="ARBA" id="ARBA00004123"/>
    </source>
</evidence>
<organism evidence="6 7">
    <name type="scientific">Seiridium cardinale</name>
    <dbReference type="NCBI Taxonomy" id="138064"/>
    <lineage>
        <taxon>Eukaryota</taxon>
        <taxon>Fungi</taxon>
        <taxon>Dikarya</taxon>
        <taxon>Ascomycota</taxon>
        <taxon>Pezizomycotina</taxon>
        <taxon>Sordariomycetes</taxon>
        <taxon>Xylariomycetidae</taxon>
        <taxon>Amphisphaeriales</taxon>
        <taxon>Sporocadaceae</taxon>
        <taxon>Seiridium</taxon>
    </lineage>
</organism>
<dbReference type="InterPro" id="IPR001138">
    <property type="entry name" value="Zn2Cys6_DnaBD"/>
</dbReference>
<dbReference type="PANTHER" id="PTHR31001:SF49">
    <property type="entry name" value="ZN(II)2CYS6 TRANSCRIPTION FACTOR (EUROFUNG)"/>
    <property type="match status" value="1"/>
</dbReference>
<keyword evidence="2" id="KW-0479">Metal-binding</keyword>
<comment type="caution">
    <text evidence="6">The sequence shown here is derived from an EMBL/GenBank/DDBJ whole genome shotgun (WGS) entry which is preliminary data.</text>
</comment>
<feature type="domain" description="Zn(2)-C6 fungal-type" evidence="5">
    <location>
        <begin position="17"/>
        <end position="48"/>
    </location>
</feature>
<protein>
    <recommendedName>
        <fullName evidence="5">Zn(2)-C6 fungal-type domain-containing protein</fullName>
    </recommendedName>
</protein>
<feature type="region of interest" description="Disordered" evidence="4">
    <location>
        <begin position="78"/>
        <end position="114"/>
    </location>
</feature>
<dbReference type="CDD" id="cd00067">
    <property type="entry name" value="GAL4"/>
    <property type="match status" value="1"/>
</dbReference>
<evidence type="ECO:0000313" key="6">
    <source>
        <dbReference type="EMBL" id="KAK9772081.1"/>
    </source>
</evidence>
<dbReference type="EMBL" id="JARVKM010000066">
    <property type="protein sequence ID" value="KAK9772081.1"/>
    <property type="molecule type" value="Genomic_DNA"/>
</dbReference>
<dbReference type="SMART" id="SM00906">
    <property type="entry name" value="Fungal_trans"/>
    <property type="match status" value="1"/>
</dbReference>